<dbReference type="AlphaFoldDB" id="A7AX87"/>
<protein>
    <submittedName>
        <fullName evidence="1">Uncharacterized protein</fullName>
    </submittedName>
</protein>
<proteinExistence type="predicted"/>
<organism evidence="1 2">
    <name type="scientific">Babesia bovis</name>
    <dbReference type="NCBI Taxonomy" id="5865"/>
    <lineage>
        <taxon>Eukaryota</taxon>
        <taxon>Sar</taxon>
        <taxon>Alveolata</taxon>
        <taxon>Apicomplexa</taxon>
        <taxon>Aconoidasida</taxon>
        <taxon>Piroplasmida</taxon>
        <taxon>Babesiidae</taxon>
        <taxon>Babesia</taxon>
    </lineage>
</organism>
<sequence>MTRKRAIDRTEDACNAPKCVSSTVKLQESGSLNPRKDAACVDNSSKVAEEYSSALLFVPNQVRSRVANVSTERRVVVPLDSGIYLLKHSDLKNSVNTTSGVDLSDSSIYIPKRLLLSTEQNTGEHSYLNIPLHNTILVRKIESLDSFPVLSLDYGSRFVGISLHHMGSSKVLGNLINTGDVPQLCDRIYSLLKENVITITRFLILVGLPLSRGKPTDGHHLFQNLFNLDFATRLSRYITQRHIEYYGNWESLISSGNLLHTLNTKCFMCSNGLRPCLYNNNCEESFEIQPSDYGSANVIGVTEHSSTYQTELFNGTSSRRDALASILIYRNLVDSLRSPHTDNLPFLVLPSNNNIFRNHTKGDPGIDILPIKSHPFYNVFLSLIRQGELVTLNRLLGIVATQETRFISKMSKVDYRNVGREYLDIYSTQFLFLLNPGYAPAASNVGLSVLYCQLFNLLYKRMSVTRRSEDCHKLKSYMLGLFEEMCVRFLDDRILEFSYEPCTMESGSTCYHLVGSCVTRLLFQLLYIPLSVPDAKETSIGKELLQCIKRYNKLLCDDSVSNAELSSHDTPTKTPTLHSVPKRNIIADLLTPYDASTASFPSPLSSDLSNHGAQLTNSGSLLRFVVHAVLQLIYMAKTGLQNGKSEVLLVGFINSVKGLNLPGTAGDSMWETVYDVCFFNVPDASITNSIRSIEQYVKQRLNR</sequence>
<dbReference type="KEGG" id="bbo:BBOV_I000665"/>
<dbReference type="VEuPathDB" id="PiroplasmaDB:BBOV_I000660"/>
<dbReference type="Proteomes" id="UP000002173">
    <property type="component" value="Chromosome 1"/>
</dbReference>
<accession>A7AX87</accession>
<dbReference type="eggNOG" id="ENOG502TNB9">
    <property type="taxonomic scope" value="Eukaryota"/>
</dbReference>
<dbReference type="VEuPathDB" id="PiroplasmaDB:BBOV_I000665"/>
<name>A7AX87_BABBO</name>
<dbReference type="InParanoid" id="A7AX87"/>
<dbReference type="OMA" id="THTRREC"/>
<dbReference type="EMBL" id="AAXT01000006">
    <property type="protein sequence ID" value="EDO05160.1"/>
    <property type="molecule type" value="Genomic_DNA"/>
</dbReference>
<reference evidence="1 2" key="1">
    <citation type="journal article" date="2007" name="PLoS Pathog.">
        <title>Genome sequence of Babesia bovis and comparative analysis of apicomplexan hemoprotozoa.</title>
        <authorList>
            <person name="Brayton K.A."/>
            <person name="Lau A.O.T."/>
            <person name="Herndon D.R."/>
            <person name="Hannick L."/>
            <person name="Kappmeyer L.S."/>
            <person name="Berens S.J."/>
            <person name="Bidwell S.L."/>
            <person name="Brown W.C."/>
            <person name="Crabtree J."/>
            <person name="Fadrosh D."/>
            <person name="Feldblum T."/>
            <person name="Forberger H.A."/>
            <person name="Haas B.J."/>
            <person name="Howell J.M."/>
            <person name="Khouri H."/>
            <person name="Koo H."/>
            <person name="Mann D.J."/>
            <person name="Norimine J."/>
            <person name="Paulsen I.T."/>
            <person name="Radune D."/>
            <person name="Ren Q."/>
            <person name="Smith R.K. Jr."/>
            <person name="Suarez C.E."/>
            <person name="White O."/>
            <person name="Wortman J.R."/>
            <person name="Knowles D.P. Jr."/>
            <person name="McElwain T.F."/>
            <person name="Nene V.M."/>
        </authorList>
    </citation>
    <scope>NUCLEOTIDE SEQUENCE [LARGE SCALE GENOMIC DNA]</scope>
    <source>
        <strain evidence="1">T2Bo</strain>
    </source>
</reference>
<gene>
    <name evidence="1" type="ORF">BBOV_I000660</name>
</gene>
<evidence type="ECO:0000313" key="1">
    <source>
        <dbReference type="EMBL" id="EDO05160.1"/>
    </source>
</evidence>
<comment type="caution">
    <text evidence="1">The sequence shown here is derived from an EMBL/GenBank/DDBJ whole genome shotgun (WGS) entry which is preliminary data.</text>
</comment>
<evidence type="ECO:0000313" key="2">
    <source>
        <dbReference type="Proteomes" id="UP000002173"/>
    </source>
</evidence>
<keyword evidence="2" id="KW-1185">Reference proteome</keyword>